<protein>
    <submittedName>
        <fullName evidence="2">Aminoglycoside phosphotransferase</fullName>
    </submittedName>
</protein>
<evidence type="ECO:0000259" key="1">
    <source>
        <dbReference type="Pfam" id="PF01636"/>
    </source>
</evidence>
<evidence type="ECO:0000313" key="3">
    <source>
        <dbReference type="Proteomes" id="UP000267430"/>
    </source>
</evidence>
<sequence>MKLTAFLKETGFTKTYEFCSLIPPFLYKNRLFSLIEYIKPHKEKFHFFNEGNREEGLGLLSQFHSASHEMAVELYGEVPTFNQIYKWEERLRLFESSIPIISIYVSDFILKELISWASWSLNGMRLFKRLFREEKNTIIHGDVAHHNFLRSFDGTLCLIDFDLIAVAPAAMDYLQYANRILPSVNYDHNALWNYKELSFYKTNPAFLYALAFPTDIFREWNRLIKENRMGNQSYLHEVWKLTVEDFNDRMVFYSNMAGMVENSSQ</sequence>
<keyword evidence="2" id="KW-0808">Transferase</keyword>
<comment type="caution">
    <text evidence="2">The sequence shown here is derived from an EMBL/GenBank/DDBJ whole genome shotgun (WGS) entry which is preliminary data.</text>
</comment>
<reference evidence="2 3" key="1">
    <citation type="submission" date="2018-12" db="EMBL/GenBank/DDBJ databases">
        <title>Bacillus chawlae sp. nov., Bacillus glennii sp. nov., and Bacillus saganii sp. nov. Isolated from the Vehicle Assembly Building at Kennedy Space Center where the Viking Spacecraft were Assembled.</title>
        <authorList>
            <person name="Seuylemezian A."/>
            <person name="Vaishampayan P."/>
        </authorList>
    </citation>
    <scope>NUCLEOTIDE SEQUENCE [LARGE SCALE GENOMIC DNA]</scope>
    <source>
        <strain evidence="2 3">L5</strain>
    </source>
</reference>
<dbReference type="Proteomes" id="UP000267430">
    <property type="component" value="Unassembled WGS sequence"/>
</dbReference>
<organism evidence="2 3">
    <name type="scientific">Peribacillus cavernae</name>
    <dbReference type="NCBI Taxonomy" id="1674310"/>
    <lineage>
        <taxon>Bacteria</taxon>
        <taxon>Bacillati</taxon>
        <taxon>Bacillota</taxon>
        <taxon>Bacilli</taxon>
        <taxon>Bacillales</taxon>
        <taxon>Bacillaceae</taxon>
        <taxon>Peribacillus</taxon>
    </lineage>
</organism>
<evidence type="ECO:0000313" key="2">
    <source>
        <dbReference type="EMBL" id="RUQ27772.1"/>
    </source>
</evidence>
<dbReference type="EMBL" id="RYZZ01000020">
    <property type="protein sequence ID" value="RUQ27772.1"/>
    <property type="molecule type" value="Genomic_DNA"/>
</dbReference>
<keyword evidence="3" id="KW-1185">Reference proteome</keyword>
<dbReference type="SUPFAM" id="SSF56112">
    <property type="entry name" value="Protein kinase-like (PK-like)"/>
    <property type="match status" value="1"/>
</dbReference>
<dbReference type="GO" id="GO:0016740">
    <property type="term" value="F:transferase activity"/>
    <property type="evidence" value="ECO:0007669"/>
    <property type="project" value="UniProtKB-KW"/>
</dbReference>
<dbReference type="Pfam" id="PF01636">
    <property type="entry name" value="APH"/>
    <property type="match status" value="1"/>
</dbReference>
<dbReference type="Gene3D" id="3.90.1200.10">
    <property type="match status" value="1"/>
</dbReference>
<name>A0A433HHX2_9BACI</name>
<dbReference type="RefSeq" id="WP_126865566.1">
    <property type="nucleotide sequence ID" value="NZ_RYZZ01000020.1"/>
</dbReference>
<dbReference type="OrthoDB" id="2373610at2"/>
<dbReference type="InterPro" id="IPR002575">
    <property type="entry name" value="Aminoglycoside_PTrfase"/>
</dbReference>
<dbReference type="InterPro" id="IPR011009">
    <property type="entry name" value="Kinase-like_dom_sf"/>
</dbReference>
<dbReference type="AlphaFoldDB" id="A0A433HHX2"/>
<proteinExistence type="predicted"/>
<feature type="domain" description="Aminoglycoside phosphotransferase" evidence="1">
    <location>
        <begin position="128"/>
        <end position="177"/>
    </location>
</feature>
<gene>
    <name evidence="2" type="ORF">ELQ35_14640</name>
</gene>
<accession>A0A433HHX2</accession>